<evidence type="ECO:0000313" key="4">
    <source>
        <dbReference type="EMBL" id="KDN23142.1"/>
    </source>
</evidence>
<dbReference type="SMART" id="SM00020">
    <property type="entry name" value="Tryp_SPc"/>
    <property type="match status" value="1"/>
</dbReference>
<reference evidence="4 5" key="1">
    <citation type="submission" date="2014-05" db="EMBL/GenBank/DDBJ databases">
        <title>Draft genome sequence of Amycolatopsis rifamycinica DSM 46095.</title>
        <authorList>
            <person name="Lal R."/>
            <person name="Saxena A."/>
            <person name="Kumari R."/>
            <person name="Mukherjee U."/>
            <person name="Singh P."/>
            <person name="Sangwan N."/>
            <person name="Mahato N.K."/>
        </authorList>
    </citation>
    <scope>NUCLEOTIDE SEQUENCE [LARGE SCALE GENOMIC DNA]</scope>
    <source>
        <strain evidence="4 5">DSM 46095</strain>
    </source>
</reference>
<feature type="domain" description="Peptidase S1" evidence="3">
    <location>
        <begin position="1"/>
        <end position="240"/>
    </location>
</feature>
<dbReference type="InterPro" id="IPR001314">
    <property type="entry name" value="Peptidase_S1A"/>
</dbReference>
<dbReference type="PRINTS" id="PR00722">
    <property type="entry name" value="CHYMOTRYPSIN"/>
</dbReference>
<comment type="caution">
    <text evidence="4">The sequence shown here is derived from an EMBL/GenBank/DDBJ whole genome shotgun (WGS) entry which is preliminary data.</text>
</comment>
<protein>
    <submittedName>
        <fullName evidence="4">Serine protease</fullName>
    </submittedName>
</protein>
<dbReference type="Proteomes" id="UP000027345">
    <property type="component" value="Unassembled WGS sequence"/>
</dbReference>
<dbReference type="PROSITE" id="PS50240">
    <property type="entry name" value="TRYPSIN_DOM"/>
    <property type="match status" value="1"/>
</dbReference>
<evidence type="ECO:0000259" key="3">
    <source>
        <dbReference type="PROSITE" id="PS50240"/>
    </source>
</evidence>
<dbReference type="InterPro" id="IPR043504">
    <property type="entry name" value="Peptidase_S1_PA_chymotrypsin"/>
</dbReference>
<name>A0A066UBB1_9PSEU</name>
<dbReference type="Pfam" id="PF00089">
    <property type="entry name" value="Trypsin"/>
    <property type="match status" value="1"/>
</dbReference>
<keyword evidence="4" id="KW-0378">Hydrolase</keyword>
<keyword evidence="4" id="KW-0645">Protease</keyword>
<dbReference type="Gene3D" id="2.40.10.10">
    <property type="entry name" value="Trypsin-like serine proteases"/>
    <property type="match status" value="1"/>
</dbReference>
<dbReference type="SUPFAM" id="SSF50494">
    <property type="entry name" value="Trypsin-like serine proteases"/>
    <property type="match status" value="1"/>
</dbReference>
<evidence type="ECO:0000313" key="5">
    <source>
        <dbReference type="Proteomes" id="UP000027345"/>
    </source>
</evidence>
<dbReference type="STRING" id="287986.DV20_05340"/>
<dbReference type="InterPro" id="IPR051487">
    <property type="entry name" value="Ser/Thr_Proteases_Immune/Dev"/>
</dbReference>
<organism evidence="4 5">
    <name type="scientific">Amycolatopsis rifamycinica</name>
    <dbReference type="NCBI Taxonomy" id="287986"/>
    <lineage>
        <taxon>Bacteria</taxon>
        <taxon>Bacillati</taxon>
        <taxon>Actinomycetota</taxon>
        <taxon>Actinomycetes</taxon>
        <taxon>Pseudonocardiales</taxon>
        <taxon>Pseudonocardiaceae</taxon>
        <taxon>Amycolatopsis</taxon>
    </lineage>
</organism>
<evidence type="ECO:0000256" key="1">
    <source>
        <dbReference type="ARBA" id="ARBA00023157"/>
    </source>
</evidence>
<dbReference type="EMBL" id="JMQI01000011">
    <property type="protein sequence ID" value="KDN23142.1"/>
    <property type="molecule type" value="Genomic_DNA"/>
</dbReference>
<proteinExistence type="predicted"/>
<gene>
    <name evidence="4" type="ORF">DV20_05340</name>
</gene>
<dbReference type="PANTHER" id="PTHR24256">
    <property type="entry name" value="TRYPTASE-RELATED"/>
    <property type="match status" value="1"/>
</dbReference>
<dbReference type="InterPro" id="IPR009003">
    <property type="entry name" value="Peptidase_S1_PA"/>
</dbReference>
<dbReference type="GO" id="GO:0006508">
    <property type="term" value="P:proteolysis"/>
    <property type="evidence" value="ECO:0007669"/>
    <property type="project" value="UniProtKB-KW"/>
</dbReference>
<evidence type="ECO:0000256" key="2">
    <source>
        <dbReference type="SAM" id="MobiDB-lite"/>
    </source>
</evidence>
<sequence length="246" mass="26293">MVSLQFDAPKYDRTNYHTCGGTLVFRNWVVTNAHCVTDMPPSLLKTKRFNSTGCEQGKPIPTADKQFKVRVGSKDRTNGGETASVVQIVAHPDWHWGMTAPVDDIAMLKLDHPVNMQPIQLAGRAALAGDRLRIYGFGGDLPDCSGDLPTQLQQLDTKVLPPAKCAEAGQSAGEICTNNPHQTDGPGPGDSGGPAVKFNRDGTAQLVGSCSRAAAELPGESPTIYTSEPDFRDWIYNTARGVSAAA</sequence>
<feature type="region of interest" description="Disordered" evidence="2">
    <location>
        <begin position="175"/>
        <end position="200"/>
    </location>
</feature>
<dbReference type="InterPro" id="IPR001254">
    <property type="entry name" value="Trypsin_dom"/>
</dbReference>
<keyword evidence="1" id="KW-1015">Disulfide bond</keyword>
<accession>A0A066UBB1</accession>
<keyword evidence="5" id="KW-1185">Reference proteome</keyword>
<dbReference type="GO" id="GO:0004252">
    <property type="term" value="F:serine-type endopeptidase activity"/>
    <property type="evidence" value="ECO:0007669"/>
    <property type="project" value="InterPro"/>
</dbReference>
<dbReference type="AlphaFoldDB" id="A0A066UBB1"/>
<dbReference type="eggNOG" id="COG5640">
    <property type="taxonomic scope" value="Bacteria"/>
</dbReference>